<feature type="chain" id="PRO_5004632189" evidence="1">
    <location>
        <begin position="25"/>
        <end position="358"/>
    </location>
</feature>
<evidence type="ECO:0000313" key="3">
    <source>
        <dbReference type="EMBL" id="ERK40565.1"/>
    </source>
</evidence>
<dbReference type="InterPro" id="IPR018711">
    <property type="entry name" value="NAGPA"/>
</dbReference>
<proteinExistence type="predicted"/>
<gene>
    <name evidence="3" type="ORF">HMPREF9135_2329</name>
</gene>
<evidence type="ECO:0000256" key="1">
    <source>
        <dbReference type="SAM" id="SignalP"/>
    </source>
</evidence>
<evidence type="ECO:0000313" key="4">
    <source>
        <dbReference type="Proteomes" id="UP000016648"/>
    </source>
</evidence>
<feature type="domain" description="Phosphodiester glycosidase" evidence="2">
    <location>
        <begin position="198"/>
        <end position="356"/>
    </location>
</feature>
<comment type="caution">
    <text evidence="3">The sequence shown here is derived from an EMBL/GenBank/DDBJ whole genome shotgun (WGS) entry which is preliminary data.</text>
</comment>
<sequence length="358" mass="39555">MKRMKRLHCHIPVLLLLLGLSVLTACNSDDHEDTIANWKWDKGLQPEENTDITRLGWTNVNADYGRLPAYINVYKAVKTPDDKPAVAFIAIAELGTDKAKFSVSNDIHWSKKAGANGNEKLFTPTEFYNNYESPVVVINGGLFFESGGFYYSQSSCYSEGSMLSPNQNYWSENWTDFWYPTIGFFYQDKAGEFHATWTYYASDGKDYSYSACKKIDKTKPETTAPDANSPSKGTVMNDGTAVYGIGGVSVLLHEGKVMNTWADELLDVAANSAQPRTAIGYDAAKKRLVFFVCEGRRMTPDVLGMTTAQVADMLKAIGCTEALNLDGGGSSCMLINGKQTIKPSDKKERAVIDACFIK</sequence>
<dbReference type="Proteomes" id="UP000016648">
    <property type="component" value="Unassembled WGS sequence"/>
</dbReference>
<name>U2NRA5_9BACT</name>
<dbReference type="PANTHER" id="PTHR40446">
    <property type="entry name" value="N-ACETYLGLUCOSAMINE-1-PHOSPHODIESTER ALPHA-N-ACETYLGLUCOSAMINIDASE"/>
    <property type="match status" value="1"/>
</dbReference>
<organism evidence="3 4">
    <name type="scientific">Segatella baroniae F0067</name>
    <dbReference type="NCBI Taxonomy" id="1115809"/>
    <lineage>
        <taxon>Bacteria</taxon>
        <taxon>Pseudomonadati</taxon>
        <taxon>Bacteroidota</taxon>
        <taxon>Bacteroidia</taxon>
        <taxon>Bacteroidales</taxon>
        <taxon>Prevotellaceae</taxon>
        <taxon>Segatella</taxon>
    </lineage>
</organism>
<dbReference type="PANTHER" id="PTHR40446:SF2">
    <property type="entry name" value="N-ACETYLGLUCOSAMINE-1-PHOSPHODIESTER ALPHA-N-ACETYLGLUCOSAMINIDASE"/>
    <property type="match status" value="1"/>
</dbReference>
<protein>
    <submittedName>
        <fullName evidence="3">Periplasmic protein, PF09992 family</fullName>
    </submittedName>
</protein>
<accession>U2NRA5</accession>
<keyword evidence="4" id="KW-1185">Reference proteome</keyword>
<dbReference type="EMBL" id="AWEY01000003">
    <property type="protein sequence ID" value="ERK40565.1"/>
    <property type="molecule type" value="Genomic_DNA"/>
</dbReference>
<dbReference type="PROSITE" id="PS51257">
    <property type="entry name" value="PROKAR_LIPOPROTEIN"/>
    <property type="match status" value="1"/>
</dbReference>
<dbReference type="PATRIC" id="fig|1115809.3.peg.15"/>
<dbReference type="Pfam" id="PF09992">
    <property type="entry name" value="NAGPA"/>
    <property type="match status" value="1"/>
</dbReference>
<evidence type="ECO:0000259" key="2">
    <source>
        <dbReference type="Pfam" id="PF09992"/>
    </source>
</evidence>
<reference evidence="3 4" key="1">
    <citation type="submission" date="2013-08" db="EMBL/GenBank/DDBJ databases">
        <authorList>
            <person name="Durkin A.S."/>
            <person name="Haft D.R."/>
            <person name="McCorrison J."/>
            <person name="Torralba M."/>
            <person name="Gillis M."/>
            <person name="Haft D.H."/>
            <person name="Methe B."/>
            <person name="Sutton G."/>
            <person name="Nelson K.E."/>
        </authorList>
    </citation>
    <scope>NUCLEOTIDE SEQUENCE [LARGE SCALE GENOMIC DNA]</scope>
    <source>
        <strain evidence="3 4">F0067</strain>
    </source>
</reference>
<dbReference type="AlphaFoldDB" id="U2NRA5"/>
<feature type="signal peptide" evidence="1">
    <location>
        <begin position="1"/>
        <end position="24"/>
    </location>
</feature>
<keyword evidence="1" id="KW-0732">Signal</keyword>
<dbReference type="RefSeq" id="WP_021588449.1">
    <property type="nucleotide sequence ID" value="NZ_AWEY01000003.1"/>
</dbReference>